<dbReference type="SUPFAM" id="SSF53448">
    <property type="entry name" value="Nucleotide-diphospho-sugar transferases"/>
    <property type="match status" value="1"/>
</dbReference>
<dbReference type="GO" id="GO:0005886">
    <property type="term" value="C:plasma membrane"/>
    <property type="evidence" value="ECO:0007669"/>
    <property type="project" value="UniProtKB-SubCell"/>
</dbReference>
<accession>A0A432VZV3</accession>
<evidence type="ECO:0000256" key="3">
    <source>
        <dbReference type="ARBA" id="ARBA00022676"/>
    </source>
</evidence>
<dbReference type="RefSeq" id="WP_126765707.1">
    <property type="nucleotide sequence ID" value="NZ_PIPJ01000002.1"/>
</dbReference>
<dbReference type="OrthoDB" id="5291101at2"/>
<sequence length="219" mass="24691">MADYQVLSVVIPLAPQENAQHELLRDLEHLADIFLQKGLQLHVQCVSAGSRAKSLNQGAEQALKHGVGESKESYIWFLHADSRVTAANAEALALAIRTGVFLNRIAYFNLAFREGGLAKLNAVGANIRSVCLNAPYGDQGFCMSRNLWLQLGGYPEDLTYAEDLRLVLSARTQGVQLYRLPSTLTSSARKYQQQGWLSLTLRYQWIFWRLFFRSCLRKQ</sequence>
<organism evidence="6 7">
    <name type="scientific">Aliidiomarina iranensis</name>
    <dbReference type="NCBI Taxonomy" id="1434071"/>
    <lineage>
        <taxon>Bacteria</taxon>
        <taxon>Pseudomonadati</taxon>
        <taxon>Pseudomonadota</taxon>
        <taxon>Gammaproteobacteria</taxon>
        <taxon>Alteromonadales</taxon>
        <taxon>Idiomarinaceae</taxon>
        <taxon>Aliidiomarina</taxon>
    </lineage>
</organism>
<reference evidence="7" key="1">
    <citation type="journal article" date="2018" name="Front. Microbiol.">
        <title>Genome-Based Analysis Reveals the Taxonomy and Diversity of the Family Idiomarinaceae.</title>
        <authorList>
            <person name="Liu Y."/>
            <person name="Lai Q."/>
            <person name="Shao Z."/>
        </authorList>
    </citation>
    <scope>NUCLEOTIDE SEQUENCE [LARGE SCALE GENOMIC DNA]</scope>
    <source>
        <strain evidence="7">GBPy7</strain>
    </source>
</reference>
<evidence type="ECO:0008006" key="8">
    <source>
        <dbReference type="Google" id="ProtNLM"/>
    </source>
</evidence>
<dbReference type="PANTHER" id="PTHR43646:SF2">
    <property type="entry name" value="GLYCOSYLTRANSFERASE 2-LIKE DOMAIN-CONTAINING PROTEIN"/>
    <property type="match status" value="1"/>
</dbReference>
<comment type="caution">
    <text evidence="6">The sequence shown here is derived from an EMBL/GenBank/DDBJ whole genome shotgun (WGS) entry which is preliminary data.</text>
</comment>
<comment type="subcellular location">
    <subcellularLocation>
        <location evidence="1">Cell membrane</location>
    </subcellularLocation>
</comment>
<evidence type="ECO:0000256" key="1">
    <source>
        <dbReference type="ARBA" id="ARBA00004236"/>
    </source>
</evidence>
<gene>
    <name evidence="6" type="ORF">CWE08_03585</name>
</gene>
<keyword evidence="7" id="KW-1185">Reference proteome</keyword>
<dbReference type="AlphaFoldDB" id="A0A432VZV3"/>
<evidence type="ECO:0000256" key="5">
    <source>
        <dbReference type="ARBA" id="ARBA00023136"/>
    </source>
</evidence>
<protein>
    <recommendedName>
        <fullName evidence="8">Glycosyl transferase family 2</fullName>
    </recommendedName>
</protein>
<dbReference type="PANTHER" id="PTHR43646">
    <property type="entry name" value="GLYCOSYLTRANSFERASE"/>
    <property type="match status" value="1"/>
</dbReference>
<dbReference type="InterPro" id="IPR029044">
    <property type="entry name" value="Nucleotide-diphossugar_trans"/>
</dbReference>
<evidence type="ECO:0000313" key="6">
    <source>
        <dbReference type="EMBL" id="RUO22281.1"/>
    </source>
</evidence>
<keyword evidence="5" id="KW-0472">Membrane</keyword>
<evidence type="ECO:0000256" key="2">
    <source>
        <dbReference type="ARBA" id="ARBA00022475"/>
    </source>
</evidence>
<dbReference type="EMBL" id="PIPJ01000002">
    <property type="protein sequence ID" value="RUO22281.1"/>
    <property type="molecule type" value="Genomic_DNA"/>
</dbReference>
<keyword evidence="4" id="KW-0808">Transferase</keyword>
<dbReference type="GO" id="GO:0016757">
    <property type="term" value="F:glycosyltransferase activity"/>
    <property type="evidence" value="ECO:0007669"/>
    <property type="project" value="UniProtKB-KW"/>
</dbReference>
<dbReference type="Gene3D" id="3.90.550.10">
    <property type="entry name" value="Spore Coat Polysaccharide Biosynthesis Protein SpsA, Chain A"/>
    <property type="match status" value="1"/>
</dbReference>
<name>A0A432VZV3_9GAMM</name>
<dbReference type="Proteomes" id="UP000288395">
    <property type="component" value="Unassembled WGS sequence"/>
</dbReference>
<evidence type="ECO:0000313" key="7">
    <source>
        <dbReference type="Proteomes" id="UP000288395"/>
    </source>
</evidence>
<keyword evidence="2" id="KW-1003">Cell membrane</keyword>
<proteinExistence type="predicted"/>
<keyword evidence="3" id="KW-0328">Glycosyltransferase</keyword>
<evidence type="ECO:0000256" key="4">
    <source>
        <dbReference type="ARBA" id="ARBA00022679"/>
    </source>
</evidence>